<sequence>MEFRWLKQTQSAEAIVVFGGWAVGPEVFGHLNCAQDILFADDYRDLNADLPDLTTYGQITLLAWSFGVASYAHWQAGRVDPFVRKVAINGTLCPVDSDHGIPPQVVANTISTLSKASYQQFLRRVFSAPQVEAAIDVPARRKELEVVADRGAAPHIRFDHVWISARDRIFPPAHQYRAWKGQSVHELDGPHAPFARFSNWHEVIG</sequence>
<protein>
    <recommendedName>
        <fullName evidence="3">Biotin synthesis protein BioC</fullName>
    </recommendedName>
</protein>
<dbReference type="ESTHER" id="9rhob-a0a1l3i2i3">
    <property type="family name" value="BioG_Pimeloyl-ACP-methyl-esterase"/>
</dbReference>
<keyword evidence="2" id="KW-1185">Reference proteome</keyword>
<evidence type="ECO:0000313" key="1">
    <source>
        <dbReference type="EMBL" id="APG46312.1"/>
    </source>
</evidence>
<dbReference type="EMBL" id="CP016364">
    <property type="protein sequence ID" value="APG46312.1"/>
    <property type="molecule type" value="Genomic_DNA"/>
</dbReference>
<gene>
    <name evidence="1" type="ORF">PhaeoP97_00881</name>
</gene>
<dbReference type="InterPro" id="IPR007398">
    <property type="entry name" value="BioG"/>
</dbReference>
<dbReference type="AlphaFoldDB" id="A0A1L3I2I3"/>
<organism evidence="1 2">
    <name type="scientific">Phaeobacter porticola</name>
    <dbReference type="NCBI Taxonomy" id="1844006"/>
    <lineage>
        <taxon>Bacteria</taxon>
        <taxon>Pseudomonadati</taxon>
        <taxon>Pseudomonadota</taxon>
        <taxon>Alphaproteobacteria</taxon>
        <taxon>Rhodobacterales</taxon>
        <taxon>Roseobacteraceae</taxon>
        <taxon>Phaeobacter</taxon>
    </lineage>
</organism>
<accession>A0A1L3I2I3</accession>
<name>A0A1L3I2I3_9RHOB</name>
<reference evidence="2" key="1">
    <citation type="submission" date="2016-07" db="EMBL/GenBank/DDBJ databases">
        <title>Phaeobacter portensis sp. nov., a tropodithietic acid producing bacterium isolated from a German harbor.</title>
        <authorList>
            <person name="Freese H.M."/>
            <person name="Bunk B."/>
            <person name="Breider S."/>
            <person name="Brinkhoff T."/>
        </authorList>
    </citation>
    <scope>NUCLEOTIDE SEQUENCE [LARGE SCALE GENOMIC DNA]</scope>
    <source>
        <strain evidence="2">P97</strain>
    </source>
</reference>
<evidence type="ECO:0000313" key="2">
    <source>
        <dbReference type="Proteomes" id="UP000183859"/>
    </source>
</evidence>
<dbReference type="Proteomes" id="UP000183859">
    <property type="component" value="Chromosome"/>
</dbReference>
<dbReference type="RefSeq" id="WP_072504038.1">
    <property type="nucleotide sequence ID" value="NZ_CP016364.1"/>
</dbReference>
<proteinExistence type="predicted"/>
<dbReference type="STRING" id="1844006.PhaeoP97_00881"/>
<evidence type="ECO:0008006" key="3">
    <source>
        <dbReference type="Google" id="ProtNLM"/>
    </source>
</evidence>
<dbReference type="OrthoDB" id="7688089at2"/>
<dbReference type="KEGG" id="php:PhaeoP97_00881"/>
<dbReference type="Pfam" id="PF04301">
    <property type="entry name" value="BioG"/>
    <property type="match status" value="1"/>
</dbReference>